<reference evidence="2" key="1">
    <citation type="submission" date="2025-08" db="UniProtKB">
        <authorList>
            <consortium name="Ensembl"/>
        </authorList>
    </citation>
    <scope>IDENTIFICATION</scope>
</reference>
<feature type="compositionally biased region" description="Acidic residues" evidence="1">
    <location>
        <begin position="164"/>
        <end position="174"/>
    </location>
</feature>
<feature type="region of interest" description="Disordered" evidence="1">
    <location>
        <begin position="31"/>
        <end position="426"/>
    </location>
</feature>
<feature type="compositionally biased region" description="Basic and acidic residues" evidence="1">
    <location>
        <begin position="271"/>
        <end position="285"/>
    </location>
</feature>
<feature type="compositionally biased region" description="Basic and acidic residues" evidence="1">
    <location>
        <begin position="327"/>
        <end position="337"/>
    </location>
</feature>
<name>A0A8D0NTX7_PIG</name>
<dbReference type="AlphaFoldDB" id="A0A8D0NTX7"/>
<feature type="compositionally biased region" description="Basic and acidic residues" evidence="1">
    <location>
        <begin position="388"/>
        <end position="398"/>
    </location>
</feature>
<evidence type="ECO:0000313" key="2">
    <source>
        <dbReference type="Ensembl" id="ENSSSCP00015023483.1"/>
    </source>
</evidence>
<gene>
    <name evidence="2" type="primary">NDUFV3</name>
</gene>
<protein>
    <recommendedName>
        <fullName evidence="4">NADH dehydrogenase [ubiquinone] flavoprotein 3, mitochondrial</fullName>
    </recommendedName>
</protein>
<feature type="compositionally biased region" description="Low complexity" evidence="1">
    <location>
        <begin position="81"/>
        <end position="90"/>
    </location>
</feature>
<accession>A0A8D0NTX7</accession>
<dbReference type="GO" id="GO:0005743">
    <property type="term" value="C:mitochondrial inner membrane"/>
    <property type="evidence" value="ECO:0007669"/>
    <property type="project" value="UniProtKB-SubCell"/>
</dbReference>
<evidence type="ECO:0000313" key="3">
    <source>
        <dbReference type="Proteomes" id="UP000694726"/>
    </source>
</evidence>
<dbReference type="PANTHER" id="PTHR17117:SF3">
    <property type="entry name" value="NADH DEHYDROGENASE [UBIQUINONE] FLAVOPROTEIN 3, MITOCHONDRIAL"/>
    <property type="match status" value="1"/>
</dbReference>
<dbReference type="InterPro" id="IPR026193">
    <property type="entry name" value="NDUFV3"/>
</dbReference>
<dbReference type="Proteomes" id="UP000694726">
    <property type="component" value="Unplaced"/>
</dbReference>
<evidence type="ECO:0008006" key="4">
    <source>
        <dbReference type="Google" id="ProtNLM"/>
    </source>
</evidence>
<evidence type="ECO:0000256" key="1">
    <source>
        <dbReference type="SAM" id="MobiDB-lite"/>
    </source>
</evidence>
<dbReference type="PANTHER" id="PTHR17117">
    <property type="entry name" value="NADH-UBIQUINONE OXIDOREDUCTASE"/>
    <property type="match status" value="1"/>
</dbReference>
<feature type="compositionally biased region" description="Polar residues" evidence="1">
    <location>
        <begin position="131"/>
        <end position="143"/>
    </location>
</feature>
<organism evidence="2 3">
    <name type="scientific">Sus scrofa</name>
    <name type="common">Pig</name>
    <dbReference type="NCBI Taxonomy" id="9823"/>
    <lineage>
        <taxon>Eukaryota</taxon>
        <taxon>Metazoa</taxon>
        <taxon>Chordata</taxon>
        <taxon>Craniata</taxon>
        <taxon>Vertebrata</taxon>
        <taxon>Euteleostomi</taxon>
        <taxon>Mammalia</taxon>
        <taxon>Eutheria</taxon>
        <taxon>Laurasiatheria</taxon>
        <taxon>Artiodactyla</taxon>
        <taxon>Suina</taxon>
        <taxon>Suidae</taxon>
        <taxon>Sus</taxon>
    </lineage>
</organism>
<feature type="compositionally biased region" description="Low complexity" evidence="1">
    <location>
        <begin position="304"/>
        <end position="318"/>
    </location>
</feature>
<dbReference type="Ensembl" id="ENSSSCT00015058568.1">
    <property type="protein sequence ID" value="ENSSSCP00015023483.1"/>
    <property type="gene ID" value="ENSSSCG00015043905.1"/>
</dbReference>
<dbReference type="GO" id="GO:0045271">
    <property type="term" value="C:respiratory chain complex I"/>
    <property type="evidence" value="ECO:0007669"/>
    <property type="project" value="InterPro"/>
</dbReference>
<proteinExistence type="predicted"/>
<sequence length="566" mass="57932">MAASLLLRQGRARALKTVLLEGGVFRGLAPAVSLSAESGRNEKERPLNPKKQSPPKNVVAAQEGGTPLATPAAPELSQQLSSPTSPPAAARPGGTLAPPNPGDSTLFTDRGRPRFPSRKTLVEFPRKVVSPFSQQGSDSAATQASRGRAGDATSSSSSSSSSDSESDDDEEGDGSEAVRPVKSTSPGGSPKAEAPRSLAGGAPQTGVPAEARPGSQQPHPDLAAAERPRQAKGKGGSGAPEDRRAPKAAAPGSRGGPGAARQSETPSQKIPRSEEADAESQKPPEVKTSLPDPTKSGLSTAPRGGPASAEPAATPAGARLPATPLETGERPLGERVPEPGGQVASPLFSRAPLGGQAAEGVAEAKGELLEGRPLVQGPKAVPDGQDEGAEKRALRPEEEAGITGDAAPGTAGRDATQGTWTCARDPLVLGSRAQEPRGRGTCWGPVTAAGPPPSEGGGCLLLTSAHTATPNPETGTARFLWGRVPLALPALPRPVRCWKTGSLASPSFTLEGVRFLSFFLFSFVFLGPHPRYMEVPRLGGLYHSHSHAGSELCLQPTPQLTATPDP</sequence>
<feature type="compositionally biased region" description="Low complexity" evidence="1">
    <location>
        <begin position="144"/>
        <end position="163"/>
    </location>
</feature>